<evidence type="ECO:0000313" key="5">
    <source>
        <dbReference type="Proteomes" id="UP001567538"/>
    </source>
</evidence>
<keyword evidence="5" id="KW-1185">Reference proteome</keyword>
<dbReference type="GO" id="GO:0006353">
    <property type="term" value="P:DNA-templated transcription termination"/>
    <property type="evidence" value="ECO:0007669"/>
    <property type="project" value="UniProtKB-KW"/>
</dbReference>
<comment type="similarity">
    <text evidence="1">Belongs to the mTERF family.</text>
</comment>
<keyword evidence="2" id="KW-0804">Transcription</keyword>
<dbReference type="PANTHER" id="PTHR13068">
    <property type="entry name" value="CGI-12 PROTEIN-RELATED"/>
    <property type="match status" value="1"/>
</dbReference>
<gene>
    <name evidence="4" type="ORF">AAHA92_24832</name>
</gene>
<accession>A0ABD1G9C7</accession>
<evidence type="ECO:0000256" key="1">
    <source>
        <dbReference type="ARBA" id="ARBA00007692"/>
    </source>
</evidence>
<keyword evidence="2" id="KW-0806">Transcription termination</keyword>
<reference evidence="4 5" key="1">
    <citation type="submission" date="2024-06" db="EMBL/GenBank/DDBJ databases">
        <title>A chromosome level genome sequence of Diviner's sage (Salvia divinorum).</title>
        <authorList>
            <person name="Ford S.A."/>
            <person name="Ro D.-K."/>
            <person name="Ness R.W."/>
            <person name="Phillips M.A."/>
        </authorList>
    </citation>
    <scope>NUCLEOTIDE SEQUENCE [LARGE SCALE GENOMIC DNA]</scope>
    <source>
        <strain evidence="4">SAF-2024a</strain>
        <tissue evidence="4">Leaf</tissue>
    </source>
</reference>
<name>A0ABD1G9C7_SALDI</name>
<comment type="caution">
    <text evidence="4">The sequence shown here is derived from an EMBL/GenBank/DDBJ whole genome shotgun (WGS) entry which is preliminary data.</text>
</comment>
<dbReference type="InterPro" id="IPR003690">
    <property type="entry name" value="MTERF"/>
</dbReference>
<evidence type="ECO:0000256" key="3">
    <source>
        <dbReference type="ARBA" id="ARBA00022946"/>
    </source>
</evidence>
<dbReference type="SMART" id="SM00733">
    <property type="entry name" value="Mterf"/>
    <property type="match status" value="1"/>
</dbReference>
<organism evidence="4 5">
    <name type="scientific">Salvia divinorum</name>
    <name type="common">Maria pastora</name>
    <name type="synonym">Diviner's sage</name>
    <dbReference type="NCBI Taxonomy" id="28513"/>
    <lineage>
        <taxon>Eukaryota</taxon>
        <taxon>Viridiplantae</taxon>
        <taxon>Streptophyta</taxon>
        <taxon>Embryophyta</taxon>
        <taxon>Tracheophyta</taxon>
        <taxon>Spermatophyta</taxon>
        <taxon>Magnoliopsida</taxon>
        <taxon>eudicotyledons</taxon>
        <taxon>Gunneridae</taxon>
        <taxon>Pentapetalae</taxon>
        <taxon>asterids</taxon>
        <taxon>lamiids</taxon>
        <taxon>Lamiales</taxon>
        <taxon>Lamiaceae</taxon>
        <taxon>Nepetoideae</taxon>
        <taxon>Mentheae</taxon>
        <taxon>Salviinae</taxon>
        <taxon>Salvia</taxon>
        <taxon>Salvia subgen. Calosphace</taxon>
    </lineage>
</organism>
<dbReference type="Gene3D" id="1.25.70.10">
    <property type="entry name" value="Transcription termination factor 3, mitochondrial"/>
    <property type="match status" value="1"/>
</dbReference>
<keyword evidence="2" id="KW-0805">Transcription regulation</keyword>
<evidence type="ECO:0000256" key="2">
    <source>
        <dbReference type="ARBA" id="ARBA00022472"/>
    </source>
</evidence>
<dbReference type="AlphaFoldDB" id="A0ABD1G9C7"/>
<proteinExistence type="inferred from homology"/>
<keyword evidence="3" id="KW-0809">Transit peptide</keyword>
<dbReference type="InterPro" id="IPR038538">
    <property type="entry name" value="MTERF_sf"/>
</dbReference>
<protein>
    <submittedName>
        <fullName evidence="4">Uncharacterized protein</fullName>
    </submittedName>
</protein>
<dbReference type="PANTHER" id="PTHR13068:SF130">
    <property type="entry name" value="TRANSCRIPTION TERMINATION FACTOR MTERF6, CHLOROPLASTIC_MITOCHONDRIAL-LIKE"/>
    <property type="match status" value="1"/>
</dbReference>
<dbReference type="Proteomes" id="UP001567538">
    <property type="component" value="Unassembled WGS sequence"/>
</dbReference>
<dbReference type="EMBL" id="JBEAFC010000009">
    <property type="protein sequence ID" value="KAL1540482.1"/>
    <property type="molecule type" value="Genomic_DNA"/>
</dbReference>
<sequence>MSKKTIPNLLMLKVLLGSDDDVARLLRRCSWFLIADLGKTLIPNVEILKRCNMPLDRILYFLYVLPRVFSVKSDIMMKSVDKAIESGVPHATYAFILAVGVFNHTSQEMWKVMLQTLRDLGFSDNVIITREYYTLHCPICK</sequence>
<evidence type="ECO:0000313" key="4">
    <source>
        <dbReference type="EMBL" id="KAL1540482.1"/>
    </source>
</evidence>